<dbReference type="SMART" id="SM00368">
    <property type="entry name" value="LRR_RI"/>
    <property type="match status" value="8"/>
</dbReference>
<evidence type="ECO:0000313" key="2">
    <source>
        <dbReference type="Proteomes" id="UP000193648"/>
    </source>
</evidence>
<dbReference type="RefSeq" id="XP_021882439.1">
    <property type="nucleotide sequence ID" value="XM_022030021.1"/>
</dbReference>
<dbReference type="InParanoid" id="A0A1Y2GV20"/>
<dbReference type="PANTHER" id="PTHR24114:SF2">
    <property type="entry name" value="F-BOX DOMAIN-CONTAINING PROTEIN-RELATED"/>
    <property type="match status" value="1"/>
</dbReference>
<accession>A0A1Y2GV20</accession>
<dbReference type="InterPro" id="IPR052394">
    <property type="entry name" value="LRR-containing"/>
</dbReference>
<dbReference type="EMBL" id="MCFF01000014">
    <property type="protein sequence ID" value="ORZ19271.1"/>
    <property type="molecule type" value="Genomic_DNA"/>
</dbReference>
<sequence>MSDGDIAAHPQKGACWSSRTCHPVVNIVRVGPTCTKTLTFPTKTMPSAEEHQYQQFREAGDNIIEEVCVRTASTSTSNGDSSFYVSLQDIRDVFPDALIEPPRIAFYPNKILDVITRKPQLNNSNNNSNNNSDTVIHLPISRKSLNPVSQDSNLSLSDSAQSSNSSLTIRNNEISLDQIKELLLEVKGRGDEMLKSQLEAKEKDEMIISLQQQALDRLATLQKYADAILVQNFELHEYPIPRLFIILPVDSTKWDPMNVLGNKFRLHFLSGMPLATSLTPIPNLDAALNHSINYMEMLSKEYPILDNMNKIDDYEALEGADLRRLGTFLRINDEDRKLGNLYRITTETGHVKWVCFEHYRSTYREKEQKAFENAVVMNGGKYDSYLGRAIITLRSRTRAGEFFNALANARRIYELDILFSWDWSKTDLEAFVNALMTSSVSILRLELGRFREASWKLLSTSSRYEALVRIIELSKIRSIHIVLPPNLMKIPSLQHKRSSDLHKLTIEMKPQRIGASNFQLLVNLLKTDTVLTTLSLKGNSVGNEGALALSEALRTNMALSTLNLEHNSISKEGALALSEALGANKTLTTLNLRGNLIGKEGILALSKALDTNTTLSTLDLDCKIIGDKAIVALSKALKANTTLTTLNLRYSSIGGLAVKALSEALKTNTALTTLILDFNSILYGGILYLSEALKINTTLATLNLEINRIDKEGALALSEALEDNVGLTILSLESNSIGVEGALALSKALKTNTTLTALKLQCSLMCKK</sequence>
<dbReference type="Gene3D" id="3.80.10.10">
    <property type="entry name" value="Ribonuclease Inhibitor"/>
    <property type="match status" value="3"/>
</dbReference>
<comment type="caution">
    <text evidence="1">The sequence shown here is derived from an EMBL/GenBank/DDBJ whole genome shotgun (WGS) entry which is preliminary data.</text>
</comment>
<evidence type="ECO:0000313" key="1">
    <source>
        <dbReference type="EMBL" id="ORZ19271.1"/>
    </source>
</evidence>
<name>A0A1Y2GV20_9FUNG</name>
<dbReference type="Proteomes" id="UP000193648">
    <property type="component" value="Unassembled WGS sequence"/>
</dbReference>
<dbReference type="InterPro" id="IPR001611">
    <property type="entry name" value="Leu-rich_rpt"/>
</dbReference>
<reference evidence="1 2" key="1">
    <citation type="submission" date="2016-07" db="EMBL/GenBank/DDBJ databases">
        <title>Pervasive Adenine N6-methylation of Active Genes in Fungi.</title>
        <authorList>
            <consortium name="DOE Joint Genome Institute"/>
            <person name="Mondo S.J."/>
            <person name="Dannebaum R.O."/>
            <person name="Kuo R.C."/>
            <person name="Labutti K."/>
            <person name="Haridas S."/>
            <person name="Kuo A."/>
            <person name="Salamov A."/>
            <person name="Ahrendt S.R."/>
            <person name="Lipzen A."/>
            <person name="Sullivan W."/>
            <person name="Andreopoulos W.B."/>
            <person name="Clum A."/>
            <person name="Lindquist E."/>
            <person name="Daum C."/>
            <person name="Ramamoorthy G.K."/>
            <person name="Gryganskyi A."/>
            <person name="Culley D."/>
            <person name="Magnuson J.K."/>
            <person name="James T.Y."/>
            <person name="O'Malley M.A."/>
            <person name="Stajich J.E."/>
            <person name="Spatafora J.W."/>
            <person name="Visel A."/>
            <person name="Grigoriev I.V."/>
        </authorList>
    </citation>
    <scope>NUCLEOTIDE SEQUENCE [LARGE SCALE GENOMIC DNA]</scope>
    <source>
        <strain evidence="1 2">NRRL 3116</strain>
    </source>
</reference>
<dbReference type="Pfam" id="PF13516">
    <property type="entry name" value="LRR_6"/>
    <property type="match status" value="6"/>
</dbReference>
<dbReference type="InterPro" id="IPR032675">
    <property type="entry name" value="LRR_dom_sf"/>
</dbReference>
<dbReference type="PANTHER" id="PTHR24114">
    <property type="entry name" value="LEUCINE RICH REPEAT FAMILY PROTEIN"/>
    <property type="match status" value="1"/>
</dbReference>
<protein>
    <recommendedName>
        <fullName evidence="3">RNI-like protein</fullName>
    </recommendedName>
</protein>
<dbReference type="STRING" id="64571.A0A1Y2GV20"/>
<gene>
    <name evidence="1" type="ORF">BCR41DRAFT_421442</name>
</gene>
<dbReference type="AlphaFoldDB" id="A0A1Y2GV20"/>
<keyword evidence="2" id="KW-1185">Reference proteome</keyword>
<organism evidence="1 2">
    <name type="scientific">Lobosporangium transversale</name>
    <dbReference type="NCBI Taxonomy" id="64571"/>
    <lineage>
        <taxon>Eukaryota</taxon>
        <taxon>Fungi</taxon>
        <taxon>Fungi incertae sedis</taxon>
        <taxon>Mucoromycota</taxon>
        <taxon>Mortierellomycotina</taxon>
        <taxon>Mortierellomycetes</taxon>
        <taxon>Mortierellales</taxon>
        <taxon>Mortierellaceae</taxon>
        <taxon>Lobosporangium</taxon>
    </lineage>
</organism>
<evidence type="ECO:0008006" key="3">
    <source>
        <dbReference type="Google" id="ProtNLM"/>
    </source>
</evidence>
<dbReference type="GeneID" id="33571864"/>
<proteinExistence type="predicted"/>
<dbReference type="OrthoDB" id="120976at2759"/>
<dbReference type="SUPFAM" id="SSF52047">
    <property type="entry name" value="RNI-like"/>
    <property type="match status" value="1"/>
</dbReference>